<dbReference type="Proteomes" id="UP001447842">
    <property type="component" value="Chromosome"/>
</dbReference>
<gene>
    <name evidence="3" type="ORF">WCY31_05435</name>
</gene>
<dbReference type="InterPro" id="IPR000326">
    <property type="entry name" value="PAP2/HPO"/>
</dbReference>
<dbReference type="SUPFAM" id="SSF48317">
    <property type="entry name" value="Acid phosphatase/Vanadium-dependent haloperoxidase"/>
    <property type="match status" value="1"/>
</dbReference>
<evidence type="ECO:0000313" key="3">
    <source>
        <dbReference type="EMBL" id="XAU16151.1"/>
    </source>
</evidence>
<dbReference type="Pfam" id="PF01569">
    <property type="entry name" value="PAP2"/>
    <property type="match status" value="1"/>
</dbReference>
<proteinExistence type="predicted"/>
<evidence type="ECO:0000259" key="2">
    <source>
        <dbReference type="SMART" id="SM00014"/>
    </source>
</evidence>
<feature type="transmembrane region" description="Helical" evidence="1">
    <location>
        <begin position="197"/>
        <end position="216"/>
    </location>
</feature>
<keyword evidence="4" id="KW-1185">Reference proteome</keyword>
<dbReference type="InterPro" id="IPR036938">
    <property type="entry name" value="PAP2/HPO_sf"/>
</dbReference>
<reference evidence="3 4" key="1">
    <citation type="submission" date="2024-03" db="EMBL/GenBank/DDBJ databases">
        <title>Sulfurimonas sp. HSL3-1.</title>
        <authorList>
            <person name="Wang S."/>
        </authorList>
    </citation>
    <scope>NUCLEOTIDE SEQUENCE [LARGE SCALE GENOMIC DNA]</scope>
    <source>
        <strain evidence="3 4">HSL3-1</strain>
    </source>
</reference>
<keyword evidence="1" id="KW-1133">Transmembrane helix</keyword>
<feature type="transmembrane region" description="Helical" evidence="1">
    <location>
        <begin position="173"/>
        <end position="191"/>
    </location>
</feature>
<protein>
    <submittedName>
        <fullName evidence="3">Phosphatase PAP2 family protein</fullName>
    </submittedName>
</protein>
<organism evidence="3 4">
    <name type="scientific">Sulfurimonas diazotrophicus</name>
    <dbReference type="NCBI Taxonomy" id="3131939"/>
    <lineage>
        <taxon>Bacteria</taxon>
        <taxon>Pseudomonadati</taxon>
        <taxon>Campylobacterota</taxon>
        <taxon>Epsilonproteobacteria</taxon>
        <taxon>Campylobacterales</taxon>
        <taxon>Sulfurimonadaceae</taxon>
        <taxon>Sulfurimonas</taxon>
    </lineage>
</organism>
<keyword evidence="1" id="KW-0812">Transmembrane</keyword>
<dbReference type="SMART" id="SM00014">
    <property type="entry name" value="acidPPc"/>
    <property type="match status" value="1"/>
</dbReference>
<keyword evidence="1" id="KW-0472">Membrane</keyword>
<sequence>MIKVLATIPLWGWTAMAVLSLLFFLFPQIDLAVAALFYAGPDGFPAAKTLAEQVIYYSVPYGLMALYVGAVLLWLFNTAFGRSVWRFTGRKLLYVLLVLGIGSGLIVNALFKEHWGRARPAETMEFGGKKQFSPAFVPVAGQVGNSFSCGHASGAFALLAFAKLSRRRRLWSAIVLGYGLIVGAARMAAGGHFLSDVAVSFFIMYTATELLYAVLFPPKESP</sequence>
<dbReference type="CDD" id="cd03396">
    <property type="entry name" value="PAP2_like_6"/>
    <property type="match status" value="1"/>
</dbReference>
<feature type="transmembrane region" description="Helical" evidence="1">
    <location>
        <begin position="139"/>
        <end position="161"/>
    </location>
</feature>
<feature type="transmembrane region" description="Helical" evidence="1">
    <location>
        <begin position="12"/>
        <end position="39"/>
    </location>
</feature>
<dbReference type="EMBL" id="CP147920">
    <property type="protein sequence ID" value="XAU16151.1"/>
    <property type="molecule type" value="Genomic_DNA"/>
</dbReference>
<feature type="transmembrane region" description="Helical" evidence="1">
    <location>
        <begin position="92"/>
        <end position="111"/>
    </location>
</feature>
<evidence type="ECO:0000256" key="1">
    <source>
        <dbReference type="SAM" id="Phobius"/>
    </source>
</evidence>
<name>A0ABZ3HC98_9BACT</name>
<dbReference type="RefSeq" id="WP_345971306.1">
    <property type="nucleotide sequence ID" value="NZ_CP147920.1"/>
</dbReference>
<feature type="transmembrane region" description="Helical" evidence="1">
    <location>
        <begin position="59"/>
        <end position="80"/>
    </location>
</feature>
<dbReference type="Gene3D" id="1.20.144.10">
    <property type="entry name" value="Phosphatidic acid phosphatase type 2/haloperoxidase"/>
    <property type="match status" value="1"/>
</dbReference>
<evidence type="ECO:0000313" key="4">
    <source>
        <dbReference type="Proteomes" id="UP001447842"/>
    </source>
</evidence>
<feature type="domain" description="Phosphatidic acid phosphatase type 2/haloperoxidase" evidence="2">
    <location>
        <begin position="92"/>
        <end position="212"/>
    </location>
</feature>
<accession>A0ABZ3HC98</accession>